<comment type="caution">
    <text evidence="2">The sequence shown here is derived from an EMBL/GenBank/DDBJ whole genome shotgun (WGS) entry which is preliminary data.</text>
</comment>
<proteinExistence type="predicted"/>
<organism evidence="2 3">
    <name type="scientific">Arthrobotrys musiformis</name>
    <dbReference type="NCBI Taxonomy" id="47236"/>
    <lineage>
        <taxon>Eukaryota</taxon>
        <taxon>Fungi</taxon>
        <taxon>Dikarya</taxon>
        <taxon>Ascomycota</taxon>
        <taxon>Pezizomycotina</taxon>
        <taxon>Orbiliomycetes</taxon>
        <taxon>Orbiliales</taxon>
        <taxon>Orbiliaceae</taxon>
        <taxon>Arthrobotrys</taxon>
    </lineage>
</organism>
<feature type="compositionally biased region" description="Basic residues" evidence="1">
    <location>
        <begin position="83"/>
        <end position="99"/>
    </location>
</feature>
<protein>
    <submittedName>
        <fullName evidence="2">Uncharacterized protein</fullName>
    </submittedName>
</protein>
<sequence>MKKKRLERMKPILEQELRDDGDERELTLEEVDEILEERKEIARAEEYERRKAREAARVIPLWEAKSGLQVGTLKGAEAGASKTRGKKTALMKKITRRTKLQTLSKDDQRSRADSRGKNDGKGR</sequence>
<accession>A0AAV9W9B2</accession>
<evidence type="ECO:0000313" key="2">
    <source>
        <dbReference type="EMBL" id="KAK6501556.1"/>
    </source>
</evidence>
<reference evidence="2 3" key="1">
    <citation type="submission" date="2023-08" db="EMBL/GenBank/DDBJ databases">
        <authorList>
            <person name="Palmer J.M."/>
        </authorList>
    </citation>
    <scope>NUCLEOTIDE SEQUENCE [LARGE SCALE GENOMIC DNA]</scope>
    <source>
        <strain evidence="2 3">TWF481</strain>
    </source>
</reference>
<evidence type="ECO:0000256" key="1">
    <source>
        <dbReference type="SAM" id="MobiDB-lite"/>
    </source>
</evidence>
<dbReference type="EMBL" id="JAVHJL010000006">
    <property type="protein sequence ID" value="KAK6501556.1"/>
    <property type="molecule type" value="Genomic_DNA"/>
</dbReference>
<name>A0AAV9W9B2_9PEZI</name>
<feature type="compositionally biased region" description="Basic and acidic residues" evidence="1">
    <location>
        <begin position="104"/>
        <end position="123"/>
    </location>
</feature>
<keyword evidence="3" id="KW-1185">Reference proteome</keyword>
<dbReference type="Proteomes" id="UP001370758">
    <property type="component" value="Unassembled WGS sequence"/>
</dbReference>
<evidence type="ECO:0000313" key="3">
    <source>
        <dbReference type="Proteomes" id="UP001370758"/>
    </source>
</evidence>
<feature type="region of interest" description="Disordered" evidence="1">
    <location>
        <begin position="78"/>
        <end position="123"/>
    </location>
</feature>
<dbReference type="AlphaFoldDB" id="A0AAV9W9B2"/>
<gene>
    <name evidence="2" type="ORF">TWF481_009392</name>
</gene>